<keyword evidence="4 8" id="KW-0812">Transmembrane</keyword>
<feature type="transmembrane region" description="Helical" evidence="8">
    <location>
        <begin position="377"/>
        <end position="393"/>
    </location>
</feature>
<feature type="transmembrane region" description="Helical" evidence="8">
    <location>
        <begin position="42"/>
        <end position="61"/>
    </location>
</feature>
<comment type="caution">
    <text evidence="10">The sequence shown here is derived from an EMBL/GenBank/DDBJ whole genome shotgun (WGS) entry which is preliminary data.</text>
</comment>
<dbReference type="RefSeq" id="WP_258818515.1">
    <property type="nucleotide sequence ID" value="NZ_JANUGW010000017.1"/>
</dbReference>
<comment type="subcellular location">
    <subcellularLocation>
        <location evidence="1">Membrane</location>
        <topology evidence="1">Multi-pass membrane protein</topology>
    </subcellularLocation>
</comment>
<feature type="transmembrane region" description="Helical" evidence="8">
    <location>
        <begin position="131"/>
        <end position="153"/>
    </location>
</feature>
<evidence type="ECO:0000256" key="2">
    <source>
        <dbReference type="ARBA" id="ARBA00010992"/>
    </source>
</evidence>
<dbReference type="EMBL" id="JANUGW010000017">
    <property type="protein sequence ID" value="MCS0583948.1"/>
    <property type="molecule type" value="Genomic_DNA"/>
</dbReference>
<dbReference type="InterPro" id="IPR036259">
    <property type="entry name" value="MFS_trans_sf"/>
</dbReference>
<dbReference type="InterPro" id="IPR005828">
    <property type="entry name" value="MFS_sugar_transport-like"/>
</dbReference>
<protein>
    <submittedName>
        <fullName evidence="10">Sugar porter family MFS transporter</fullName>
    </submittedName>
</protein>
<evidence type="ECO:0000259" key="9">
    <source>
        <dbReference type="PROSITE" id="PS50850"/>
    </source>
</evidence>
<dbReference type="InterPro" id="IPR050820">
    <property type="entry name" value="MFS_Sugar_Transporter"/>
</dbReference>
<evidence type="ECO:0000256" key="6">
    <source>
        <dbReference type="ARBA" id="ARBA00023136"/>
    </source>
</evidence>
<keyword evidence="5 8" id="KW-1133">Transmembrane helix</keyword>
<feature type="transmembrane region" description="Helical" evidence="8">
    <location>
        <begin position="73"/>
        <end position="92"/>
    </location>
</feature>
<evidence type="ECO:0000256" key="8">
    <source>
        <dbReference type="SAM" id="Phobius"/>
    </source>
</evidence>
<feature type="transmembrane region" description="Helical" evidence="8">
    <location>
        <begin position="98"/>
        <end position="119"/>
    </location>
</feature>
<dbReference type="InterPro" id="IPR005829">
    <property type="entry name" value="Sugar_transporter_CS"/>
</dbReference>
<evidence type="ECO:0000256" key="5">
    <source>
        <dbReference type="ARBA" id="ARBA00022989"/>
    </source>
</evidence>
<evidence type="ECO:0000313" key="11">
    <source>
        <dbReference type="Proteomes" id="UP001204151"/>
    </source>
</evidence>
<dbReference type="Gene3D" id="1.20.1250.20">
    <property type="entry name" value="MFS general substrate transporter like domains"/>
    <property type="match status" value="2"/>
</dbReference>
<dbReference type="Proteomes" id="UP001204151">
    <property type="component" value="Unassembled WGS sequence"/>
</dbReference>
<reference evidence="10 11" key="1">
    <citation type="submission" date="2022-08" db="EMBL/GenBank/DDBJ databases">
        <title>Reclassification of Massilia species as members of the genera Telluria, Duganella, Pseudoduganella, Mokoshia gen. nov. and Zemynaea gen. nov. using orthogonal and non-orthogonal genome-based approaches.</title>
        <authorList>
            <person name="Bowman J.P."/>
        </authorList>
    </citation>
    <scope>NUCLEOTIDE SEQUENCE [LARGE SCALE GENOMIC DNA]</scope>
    <source>
        <strain evidence="10 11">JCM 31316</strain>
    </source>
</reference>
<feature type="transmembrane region" description="Helical" evidence="8">
    <location>
        <begin position="399"/>
        <end position="418"/>
    </location>
</feature>
<dbReference type="PRINTS" id="PR00171">
    <property type="entry name" value="SUGRTRNSPORT"/>
</dbReference>
<dbReference type="InterPro" id="IPR020846">
    <property type="entry name" value="MFS_dom"/>
</dbReference>
<gene>
    <name evidence="10" type="ORF">NX784_20330</name>
</gene>
<organism evidence="10 11">
    <name type="scientific">Massilia pinisoli</name>
    <dbReference type="NCBI Taxonomy" id="1772194"/>
    <lineage>
        <taxon>Bacteria</taxon>
        <taxon>Pseudomonadati</taxon>
        <taxon>Pseudomonadota</taxon>
        <taxon>Betaproteobacteria</taxon>
        <taxon>Burkholderiales</taxon>
        <taxon>Oxalobacteraceae</taxon>
        <taxon>Telluria group</taxon>
        <taxon>Massilia</taxon>
    </lineage>
</organism>
<feature type="transmembrane region" description="Helical" evidence="8">
    <location>
        <begin position="240"/>
        <end position="260"/>
    </location>
</feature>
<dbReference type="PANTHER" id="PTHR48023">
    <property type="entry name" value="D-XYLOSE-PROTON SYMPORTER-LIKE 2"/>
    <property type="match status" value="1"/>
</dbReference>
<feature type="transmembrane region" description="Helical" evidence="8">
    <location>
        <begin position="304"/>
        <end position="326"/>
    </location>
</feature>
<dbReference type="SUPFAM" id="SSF103473">
    <property type="entry name" value="MFS general substrate transporter"/>
    <property type="match status" value="1"/>
</dbReference>
<evidence type="ECO:0000256" key="7">
    <source>
        <dbReference type="RuleBase" id="RU003346"/>
    </source>
</evidence>
<sequence length="439" mass="46086">MNTLVKGTLVGGLAGLLFGFDTAVIAGTTQGLTQAFQLDPGGLGMTVSSALWGTLLGALFAGRPGDRFGARNCLRAIAALYVVSALGCLFAPSLAVLIAARVLGGIAIGASSVLAPIYLAEIAPAHRRGMLVGAFQFNIVLGILVAYLSNYLVGLAALGPDEWRWKFGVAGLPSLLLFGLLFVIPNSPRWLAAKGRAGEAEQVLREIGAADVAGELASYARGHIAAGSTLSWRRYRKPMLLAFAIAAFNQLSGINAILYYANDIFAAAGFGKMSADLQSVMIGATNLAFTLLALTVIDRVGRKTLLMVGSVGMVVALAATAWIQWSGTHKDMLLWALILFIAAFAFSQGAVIWVYIAEIFPTEVRARGQSLGASTHWLMDAIVAGVFPTMAAHSTGLPFVLFALAMLAQLFVVSRYFVETKGTRLEDIDIGVEAAGTAG</sequence>
<keyword evidence="6 8" id="KW-0472">Membrane</keyword>
<keyword evidence="11" id="KW-1185">Reference proteome</keyword>
<comment type="similarity">
    <text evidence="2 7">Belongs to the major facilitator superfamily. Sugar transporter (TC 2.A.1.1) family.</text>
</comment>
<evidence type="ECO:0000256" key="4">
    <source>
        <dbReference type="ARBA" id="ARBA00022692"/>
    </source>
</evidence>
<evidence type="ECO:0000256" key="1">
    <source>
        <dbReference type="ARBA" id="ARBA00004141"/>
    </source>
</evidence>
<dbReference type="PANTHER" id="PTHR48023:SF4">
    <property type="entry name" value="D-XYLOSE-PROTON SYMPORTER-LIKE 2"/>
    <property type="match status" value="1"/>
</dbReference>
<evidence type="ECO:0000256" key="3">
    <source>
        <dbReference type="ARBA" id="ARBA00022448"/>
    </source>
</evidence>
<feature type="transmembrane region" description="Helical" evidence="8">
    <location>
        <begin position="332"/>
        <end position="356"/>
    </location>
</feature>
<proteinExistence type="inferred from homology"/>
<dbReference type="NCBIfam" id="TIGR00879">
    <property type="entry name" value="SP"/>
    <property type="match status" value="1"/>
</dbReference>
<dbReference type="PROSITE" id="PS50850">
    <property type="entry name" value="MFS"/>
    <property type="match status" value="1"/>
</dbReference>
<keyword evidence="3 7" id="KW-0813">Transport</keyword>
<accession>A0ABT1ZVH7</accession>
<feature type="domain" description="Major facilitator superfamily (MFS) profile" evidence="9">
    <location>
        <begin position="7"/>
        <end position="421"/>
    </location>
</feature>
<dbReference type="Pfam" id="PF00083">
    <property type="entry name" value="Sugar_tr"/>
    <property type="match status" value="1"/>
</dbReference>
<name>A0ABT1ZVH7_9BURK</name>
<feature type="transmembrane region" description="Helical" evidence="8">
    <location>
        <begin position="280"/>
        <end position="297"/>
    </location>
</feature>
<dbReference type="InterPro" id="IPR003663">
    <property type="entry name" value="Sugar/inositol_transpt"/>
</dbReference>
<dbReference type="PROSITE" id="PS00217">
    <property type="entry name" value="SUGAR_TRANSPORT_2"/>
    <property type="match status" value="1"/>
</dbReference>
<evidence type="ECO:0000313" key="10">
    <source>
        <dbReference type="EMBL" id="MCS0583948.1"/>
    </source>
</evidence>
<feature type="transmembrane region" description="Helical" evidence="8">
    <location>
        <begin position="165"/>
        <end position="184"/>
    </location>
</feature>
<dbReference type="PROSITE" id="PS00216">
    <property type="entry name" value="SUGAR_TRANSPORT_1"/>
    <property type="match status" value="1"/>
</dbReference>